<keyword evidence="11" id="KW-1185">Reference proteome</keyword>
<feature type="transmembrane region" description="Helical" evidence="8">
    <location>
        <begin position="54"/>
        <end position="79"/>
    </location>
</feature>
<dbReference type="InterPro" id="IPR013112">
    <property type="entry name" value="FAD-bd_8"/>
</dbReference>
<dbReference type="STRING" id="694573.A0A194VG49"/>
<dbReference type="Proteomes" id="UP000078576">
    <property type="component" value="Unassembled WGS sequence"/>
</dbReference>
<dbReference type="GO" id="GO:0016175">
    <property type="term" value="F:superoxide-generating NAD(P)H oxidase activity"/>
    <property type="evidence" value="ECO:0007669"/>
    <property type="project" value="TreeGrafter"/>
</dbReference>
<evidence type="ECO:0000256" key="3">
    <source>
        <dbReference type="ARBA" id="ARBA00022982"/>
    </source>
</evidence>
<dbReference type="CDD" id="cd06186">
    <property type="entry name" value="NOX_Duox_like_FAD_NADP"/>
    <property type="match status" value="1"/>
</dbReference>
<evidence type="ECO:0000256" key="1">
    <source>
        <dbReference type="ARBA" id="ARBA00004141"/>
    </source>
</evidence>
<dbReference type="PANTHER" id="PTHR11972">
    <property type="entry name" value="NADPH OXIDASE"/>
    <property type="match status" value="1"/>
</dbReference>
<dbReference type="FunFam" id="3.40.50.80:FF:000029">
    <property type="entry name" value="NADPH oxidase A"/>
    <property type="match status" value="1"/>
</dbReference>
<reference evidence="11" key="1">
    <citation type="submission" date="2014-12" db="EMBL/GenBank/DDBJ databases">
        <title>Genome Sequence of Valsa Canker Pathogens Uncovers a Specific Adaption of Colonization on Woody Bark.</title>
        <authorList>
            <person name="Yin Z."/>
            <person name="Liu H."/>
            <person name="Gao X."/>
            <person name="Li Z."/>
            <person name="Song N."/>
            <person name="Ke X."/>
            <person name="Dai Q."/>
            <person name="Wu Y."/>
            <person name="Sun Y."/>
            <person name="Xu J.-R."/>
            <person name="Kang Z.K."/>
            <person name="Wang L."/>
            <person name="Huang L."/>
        </authorList>
    </citation>
    <scope>NUCLEOTIDE SEQUENCE [LARGE SCALE GENOMIC DNA]</scope>
    <source>
        <strain evidence="11">SXYL134</strain>
    </source>
</reference>
<sequence length="553" mass="63739">MSYRQLVMKQFTAAKLSFHIIFWGIHWALFAYGWHKQATDARLAALNKLTYSVWISRGAGLVLSFDVLFILLPVCRTLVRWLRPQIRWIPLDENLWFHRQVAYAMLFFTFVHVSGHYVNFFNIEKTQIRPLLAVQIHYTQPGGITGHVMLFCMLMMYTTAHNRIRQQSFETFWYTHHLFIPFLLGMYTHAVGCFVRDTTNAYSPFAGKPFWTHCLGYEGWRWELFGGGIYLLERLYREIRARRATKITRVVRHPYDVVEIQFSKPSFKYKAGQWLFLQLPSISKYQWHPFTITSCPYDPYVSIHVRQVGDFTRALGDAVGAGGAQAKLYEGVDPMGMYEVALQNGQQMPALRIDGPYGAPAEDVFENEIAVLIGTGIGVTPWASILKNIWHLRNSPDAPTRLRRVEFLWVCKDTSSFEWFQTLLSSLEQQSIEAARVPGSSGVEFLKIHTYLTQRLDIDTTNNIVLNSVGAEVDPLTELKSRTNFGRPNFEKLFITMRDGILDRTYLNGLEGHMKTTVGVYFCGPSAAARTIKKACKAAEVKDVNFRFWKEHF</sequence>
<keyword evidence="6" id="KW-0406">Ion transport</keyword>
<dbReference type="InterPro" id="IPR017927">
    <property type="entry name" value="FAD-bd_FR_type"/>
</dbReference>
<proteinExistence type="predicted"/>
<evidence type="ECO:0000313" key="10">
    <source>
        <dbReference type="EMBL" id="KUI62985.1"/>
    </source>
</evidence>
<dbReference type="GO" id="GO:0042554">
    <property type="term" value="P:superoxide anion generation"/>
    <property type="evidence" value="ECO:0007669"/>
    <property type="project" value="TreeGrafter"/>
</dbReference>
<dbReference type="InterPro" id="IPR013130">
    <property type="entry name" value="Fe3_Rdtase_TM_dom"/>
</dbReference>
<evidence type="ECO:0000256" key="7">
    <source>
        <dbReference type="ARBA" id="ARBA00023136"/>
    </source>
</evidence>
<gene>
    <name evidence="10" type="ORF">VP1G_10105</name>
</gene>
<keyword evidence="2 8" id="KW-0812">Transmembrane</keyword>
<feature type="transmembrane region" description="Helical" evidence="8">
    <location>
        <begin position="138"/>
        <end position="160"/>
    </location>
</feature>
<dbReference type="SUPFAM" id="SSF63380">
    <property type="entry name" value="Riboflavin synthase domain-like"/>
    <property type="match status" value="1"/>
</dbReference>
<keyword evidence="3" id="KW-0249">Electron transport</keyword>
<dbReference type="SUPFAM" id="SSF52343">
    <property type="entry name" value="Ferredoxin reductase-like, C-terminal NADP-linked domain"/>
    <property type="match status" value="1"/>
</dbReference>
<dbReference type="InterPro" id="IPR017938">
    <property type="entry name" value="Riboflavin_synthase-like_b-brl"/>
</dbReference>
<dbReference type="PANTHER" id="PTHR11972:SF39">
    <property type="entry name" value="FAD-BINDING FR-TYPE DOMAIN-CONTAINING PROTEIN"/>
    <property type="match status" value="1"/>
</dbReference>
<evidence type="ECO:0000259" key="9">
    <source>
        <dbReference type="PROSITE" id="PS51384"/>
    </source>
</evidence>
<feature type="transmembrane region" description="Helical" evidence="8">
    <location>
        <begin position="172"/>
        <end position="190"/>
    </location>
</feature>
<name>A0A194VG49_CYTMA</name>
<feature type="transmembrane region" description="Helical" evidence="8">
    <location>
        <begin position="100"/>
        <end position="118"/>
    </location>
</feature>
<protein>
    <submittedName>
        <fullName evidence="10">NADPH oxidase 1</fullName>
    </submittedName>
</protein>
<dbReference type="Gene3D" id="2.40.30.10">
    <property type="entry name" value="Translation factors"/>
    <property type="match status" value="1"/>
</dbReference>
<dbReference type="Gene3D" id="3.40.50.80">
    <property type="entry name" value="Nucleotide-binding domain of ferredoxin-NADP reductase (FNR) module"/>
    <property type="match status" value="1"/>
</dbReference>
<evidence type="ECO:0000256" key="6">
    <source>
        <dbReference type="ARBA" id="ARBA00023065"/>
    </source>
</evidence>
<organism evidence="10 11">
    <name type="scientific">Cytospora mali</name>
    <name type="common">Apple Valsa canker fungus</name>
    <name type="synonym">Valsa mali</name>
    <dbReference type="NCBI Taxonomy" id="578113"/>
    <lineage>
        <taxon>Eukaryota</taxon>
        <taxon>Fungi</taxon>
        <taxon>Dikarya</taxon>
        <taxon>Ascomycota</taxon>
        <taxon>Pezizomycotina</taxon>
        <taxon>Sordariomycetes</taxon>
        <taxon>Sordariomycetidae</taxon>
        <taxon>Diaporthales</taxon>
        <taxon>Cytosporaceae</taxon>
        <taxon>Cytospora</taxon>
    </lineage>
</organism>
<dbReference type="Pfam" id="PF01794">
    <property type="entry name" value="Ferric_reduct"/>
    <property type="match status" value="1"/>
</dbReference>
<dbReference type="GO" id="GO:0006811">
    <property type="term" value="P:monoatomic ion transport"/>
    <property type="evidence" value="ECO:0007669"/>
    <property type="project" value="UniProtKB-KW"/>
</dbReference>
<evidence type="ECO:0000256" key="8">
    <source>
        <dbReference type="SAM" id="Phobius"/>
    </source>
</evidence>
<evidence type="ECO:0000256" key="5">
    <source>
        <dbReference type="ARBA" id="ARBA00023002"/>
    </source>
</evidence>
<keyword evidence="7 8" id="KW-0472">Membrane</keyword>
<evidence type="ECO:0000256" key="2">
    <source>
        <dbReference type="ARBA" id="ARBA00022692"/>
    </source>
</evidence>
<dbReference type="SFLD" id="SFLDS00052">
    <property type="entry name" value="Ferric_Reductase_Domain"/>
    <property type="match status" value="1"/>
</dbReference>
<dbReference type="SFLD" id="SFLDG01168">
    <property type="entry name" value="Ferric_reductase_subgroup_(FRE"/>
    <property type="match status" value="1"/>
</dbReference>
<dbReference type="InterPro" id="IPR013121">
    <property type="entry name" value="Fe_red_NAD-bd_6"/>
</dbReference>
<dbReference type="InterPro" id="IPR039261">
    <property type="entry name" value="FNR_nucleotide-bd"/>
</dbReference>
<dbReference type="AlphaFoldDB" id="A0A194VG49"/>
<accession>A0A194VG49</accession>
<comment type="subcellular location">
    <subcellularLocation>
        <location evidence="1">Membrane</location>
        <topology evidence="1">Multi-pass membrane protein</topology>
    </subcellularLocation>
</comment>
<dbReference type="Pfam" id="PF08022">
    <property type="entry name" value="FAD_binding_8"/>
    <property type="match status" value="1"/>
</dbReference>
<dbReference type="FunFam" id="2.40.30.10:FF:000091">
    <property type="entry name" value="NADPH oxidase (NoxA), putative"/>
    <property type="match status" value="1"/>
</dbReference>
<evidence type="ECO:0000256" key="4">
    <source>
        <dbReference type="ARBA" id="ARBA00022989"/>
    </source>
</evidence>
<keyword evidence="4 8" id="KW-1133">Transmembrane helix</keyword>
<feature type="domain" description="FAD-binding FR-type" evidence="9">
    <location>
        <begin position="240"/>
        <end position="363"/>
    </location>
</feature>
<dbReference type="GO" id="GO:0006952">
    <property type="term" value="P:defense response"/>
    <property type="evidence" value="ECO:0007669"/>
    <property type="project" value="TreeGrafter"/>
</dbReference>
<keyword evidence="6" id="KW-0813">Transport</keyword>
<dbReference type="InterPro" id="IPR050369">
    <property type="entry name" value="RBOH/FRE"/>
</dbReference>
<keyword evidence="5" id="KW-0560">Oxidoreductase</keyword>
<dbReference type="SFLD" id="SFLDG01169">
    <property type="entry name" value="NADPH_oxidase_subgroup_(NOX)"/>
    <property type="match status" value="1"/>
</dbReference>
<feature type="transmembrane region" description="Helical" evidence="8">
    <location>
        <begin position="12"/>
        <end position="34"/>
    </location>
</feature>
<dbReference type="Pfam" id="PF08030">
    <property type="entry name" value="NAD_binding_6"/>
    <property type="match status" value="1"/>
</dbReference>
<dbReference type="EMBL" id="KN714849">
    <property type="protein sequence ID" value="KUI62985.1"/>
    <property type="molecule type" value="Genomic_DNA"/>
</dbReference>
<dbReference type="OrthoDB" id="167398at2759"/>
<dbReference type="GO" id="GO:0043020">
    <property type="term" value="C:NADPH oxidase complex"/>
    <property type="evidence" value="ECO:0007669"/>
    <property type="project" value="TreeGrafter"/>
</dbReference>
<dbReference type="PROSITE" id="PS51384">
    <property type="entry name" value="FAD_FR"/>
    <property type="match status" value="1"/>
</dbReference>
<evidence type="ECO:0000313" key="11">
    <source>
        <dbReference type="Proteomes" id="UP000078576"/>
    </source>
</evidence>